<feature type="domain" description="F-box associated beta-propeller type 1" evidence="1">
    <location>
        <begin position="115"/>
        <end position="251"/>
    </location>
</feature>
<dbReference type="PANTHER" id="PTHR31672:SF13">
    <property type="entry name" value="F-BOX PROTEIN CPR30-LIKE"/>
    <property type="match status" value="1"/>
</dbReference>
<dbReference type="AlphaFoldDB" id="A0A1S4AIZ4"/>
<reference evidence="3" key="2">
    <citation type="submission" date="2025-08" db="UniProtKB">
        <authorList>
            <consortium name="RefSeq"/>
        </authorList>
    </citation>
    <scope>IDENTIFICATION</scope>
    <source>
        <tissue evidence="3">Leaf</tissue>
    </source>
</reference>
<dbReference type="OrthoDB" id="591557at2759"/>
<proteinExistence type="predicted"/>
<dbReference type="InterPro" id="IPR050796">
    <property type="entry name" value="SCF_F-box_component"/>
</dbReference>
<dbReference type="PaxDb" id="4097-A0A1S4AIZ4"/>
<dbReference type="InterPro" id="IPR006527">
    <property type="entry name" value="F-box-assoc_dom_typ1"/>
</dbReference>
<accession>A0A1S4AIZ4</accession>
<dbReference type="NCBIfam" id="TIGR01640">
    <property type="entry name" value="F_box_assoc_1"/>
    <property type="match status" value="1"/>
</dbReference>
<protein>
    <submittedName>
        <fullName evidence="3">F-box/kelch-repeat protein At3g06240-like</fullName>
    </submittedName>
</protein>
<dbReference type="InterPro" id="IPR017451">
    <property type="entry name" value="F-box-assoc_interact_dom"/>
</dbReference>
<reference evidence="2" key="1">
    <citation type="journal article" date="2014" name="Nat. Commun.">
        <title>The tobacco genome sequence and its comparison with those of tomato and potato.</title>
        <authorList>
            <person name="Sierro N."/>
            <person name="Battey J.N."/>
            <person name="Ouadi S."/>
            <person name="Bakaher N."/>
            <person name="Bovet L."/>
            <person name="Willig A."/>
            <person name="Goepfert S."/>
            <person name="Peitsch M.C."/>
            <person name="Ivanov N.V."/>
        </authorList>
    </citation>
    <scope>NUCLEOTIDE SEQUENCE [LARGE SCALE GENOMIC DNA]</scope>
</reference>
<keyword evidence="2" id="KW-1185">Reference proteome</keyword>
<evidence type="ECO:0000313" key="3">
    <source>
        <dbReference type="RefSeq" id="XP_016476675.1"/>
    </source>
</evidence>
<name>A0A1S4AIZ4_TOBAC</name>
<dbReference type="PANTHER" id="PTHR31672">
    <property type="entry name" value="BNACNNG10540D PROTEIN"/>
    <property type="match status" value="1"/>
</dbReference>
<dbReference type="RefSeq" id="XP_016476675.1">
    <property type="nucleotide sequence ID" value="XM_016621189.1"/>
</dbReference>
<dbReference type="KEGG" id="nta:107798187"/>
<dbReference type="Proteomes" id="UP000790787">
    <property type="component" value="Chromosome 2"/>
</dbReference>
<evidence type="ECO:0000313" key="2">
    <source>
        <dbReference type="Proteomes" id="UP000790787"/>
    </source>
</evidence>
<dbReference type="GeneID" id="107798187"/>
<evidence type="ECO:0000259" key="1">
    <source>
        <dbReference type="Pfam" id="PF07734"/>
    </source>
</evidence>
<organism evidence="2 3">
    <name type="scientific">Nicotiana tabacum</name>
    <name type="common">Common tobacco</name>
    <dbReference type="NCBI Taxonomy" id="4097"/>
    <lineage>
        <taxon>Eukaryota</taxon>
        <taxon>Viridiplantae</taxon>
        <taxon>Streptophyta</taxon>
        <taxon>Embryophyta</taxon>
        <taxon>Tracheophyta</taxon>
        <taxon>Spermatophyta</taxon>
        <taxon>Magnoliopsida</taxon>
        <taxon>eudicotyledons</taxon>
        <taxon>Gunneridae</taxon>
        <taxon>Pentapetalae</taxon>
        <taxon>asterids</taxon>
        <taxon>lamiids</taxon>
        <taxon>Solanales</taxon>
        <taxon>Solanaceae</taxon>
        <taxon>Nicotianoideae</taxon>
        <taxon>Nicotianeae</taxon>
        <taxon>Nicotiana</taxon>
    </lineage>
</organism>
<gene>
    <name evidence="3" type="primary">LOC107798187</name>
</gene>
<dbReference type="Pfam" id="PF07734">
    <property type="entry name" value="FBA_1"/>
    <property type="match status" value="1"/>
</dbReference>
<sequence>MQVRVISRSGPIFSQIHNSSDFTSPSMPIKKKKKKKNSFASLRLMFFTLSRLTTKPPKTKLMAFQESFFGSSLIAGSCHGLVLVVAEENIKYLFNDESIGSDLGSLYANWRQKGKNLEEDDYYEPDIKSTFVDIYSMREGLWRRPESSPYDHSFNDLDSRVLVNRALHWLASRTSHYSFLIVAFDVSDEKFLEVPTSTIIDNNNVGYYDLVALKGSLCMLAYQIAYPEENKIDVWMMREYGVEESWTKFRIIGLNVVYSLTPLLMSGDDIVFKVDIGNIDGISTPYGGARTFMESLVSWQWN</sequence>